<dbReference type="EMBL" id="AUYB01000096">
    <property type="protein sequence ID" value="KZN40275.1"/>
    <property type="molecule type" value="Genomic_DNA"/>
</dbReference>
<keyword evidence="3" id="KW-1185">Reference proteome</keyword>
<evidence type="ECO:0000313" key="3">
    <source>
        <dbReference type="Proteomes" id="UP000076643"/>
    </source>
</evidence>
<dbReference type="PATRIC" id="fig|1365250.3.peg.1726"/>
<feature type="chain" id="PRO_5007882326" description="DUF4189 domain-containing protein" evidence="1">
    <location>
        <begin position="18"/>
        <end position="127"/>
    </location>
</feature>
<sequence>MKRKAGMIVGLSLMLLAGCEATYTETQPLQSEDSDSLEQLIADKGCDASFQCKVIAVGERLTCGGPSKYLVYSSRNVDEEQVERAAHAITAAEKAKNQHAIASDICEPVLPIQALCISNACQSIVLK</sequence>
<dbReference type="PROSITE" id="PS51257">
    <property type="entry name" value="PROKAR_LIPOPROTEIN"/>
    <property type="match status" value="1"/>
</dbReference>
<dbReference type="RefSeq" id="WP_063365019.1">
    <property type="nucleotide sequence ID" value="NZ_AQHB01000037.1"/>
</dbReference>
<proteinExistence type="predicted"/>
<protein>
    <recommendedName>
        <fullName evidence="4">DUF4189 domain-containing protein</fullName>
    </recommendedName>
</protein>
<evidence type="ECO:0008006" key="4">
    <source>
        <dbReference type="Google" id="ProtNLM"/>
    </source>
</evidence>
<name>A0A166XFY4_9GAMM</name>
<gene>
    <name evidence="2" type="ORF">N475_12480</name>
</gene>
<dbReference type="AlphaFoldDB" id="A0A166XFY4"/>
<evidence type="ECO:0000313" key="2">
    <source>
        <dbReference type="EMBL" id="KZN40275.1"/>
    </source>
</evidence>
<evidence type="ECO:0000256" key="1">
    <source>
        <dbReference type="SAM" id="SignalP"/>
    </source>
</evidence>
<feature type="signal peptide" evidence="1">
    <location>
        <begin position="1"/>
        <end position="17"/>
    </location>
</feature>
<organism evidence="2 3">
    <name type="scientific">Pseudoalteromonas luteoviolacea DSM 6061</name>
    <dbReference type="NCBI Taxonomy" id="1365250"/>
    <lineage>
        <taxon>Bacteria</taxon>
        <taxon>Pseudomonadati</taxon>
        <taxon>Pseudomonadota</taxon>
        <taxon>Gammaproteobacteria</taxon>
        <taxon>Alteromonadales</taxon>
        <taxon>Pseudoalteromonadaceae</taxon>
        <taxon>Pseudoalteromonas</taxon>
    </lineage>
</organism>
<reference evidence="2 3" key="1">
    <citation type="submission" date="2013-07" db="EMBL/GenBank/DDBJ databases">
        <title>Comparative Genomic and Metabolomic Analysis of Twelve Strains of Pseudoalteromonas luteoviolacea.</title>
        <authorList>
            <person name="Vynne N.G."/>
            <person name="Mansson M."/>
            <person name="Gram L."/>
        </authorList>
    </citation>
    <scope>NUCLEOTIDE SEQUENCE [LARGE SCALE GENOMIC DNA]</scope>
    <source>
        <strain evidence="2 3">DSM 6061</strain>
    </source>
</reference>
<dbReference type="Proteomes" id="UP000076643">
    <property type="component" value="Unassembled WGS sequence"/>
</dbReference>
<accession>A0A166XFY4</accession>
<comment type="caution">
    <text evidence="2">The sequence shown here is derived from an EMBL/GenBank/DDBJ whole genome shotgun (WGS) entry which is preliminary data.</text>
</comment>
<keyword evidence="1" id="KW-0732">Signal</keyword>